<comment type="caution">
    <text evidence="3">The sequence shown here is derived from an EMBL/GenBank/DDBJ whole genome shotgun (WGS) entry which is preliminary data.</text>
</comment>
<feature type="domain" description="AB hydrolase-1" evidence="2">
    <location>
        <begin position="68"/>
        <end position="305"/>
    </location>
</feature>
<feature type="transmembrane region" description="Helical" evidence="1">
    <location>
        <begin position="7"/>
        <end position="27"/>
    </location>
</feature>
<dbReference type="Pfam" id="PF00561">
    <property type="entry name" value="Abhydrolase_1"/>
    <property type="match status" value="1"/>
</dbReference>
<sequence length="318" mass="35768">MKTLTKILKYILLFFIIIIVGSTTFYWENDIPLDVLIKKYTDKESEFVTINGLQVHYRDEGDPNDSIPLVLLHGTGASLHTWDGWVSALKTDKRVIRLDLPAYGLTGPNPAGDYSQQYYATFVNDFLTKIGVKRCIIGGNSLGGSISWNFAVKYPEKVSKMILVDAGGYAMKSKSVPIAFQLAGLPVIKNLFKYVTPRSIIQKSVENVYSDKSKVSEKLVDRYFELSLREGNRQAFIDRMSAFRAKGLESDNSLKIKSLQIPTLIIWGENDFLIPLDVAQKFHTDLPNDTLVIFKNLGHTPMEEDAESTVAVVKTFLK</sequence>
<evidence type="ECO:0000313" key="4">
    <source>
        <dbReference type="Proteomes" id="UP000837932"/>
    </source>
</evidence>
<keyword evidence="1" id="KW-1133">Transmembrane helix</keyword>
<organism evidence="3 4">
    <name type="scientific">Emticicia aquatica</name>
    <dbReference type="NCBI Taxonomy" id="1681835"/>
    <lineage>
        <taxon>Bacteria</taxon>
        <taxon>Pseudomonadati</taxon>
        <taxon>Bacteroidota</taxon>
        <taxon>Cytophagia</taxon>
        <taxon>Cytophagales</taxon>
        <taxon>Leadbetterellaceae</taxon>
        <taxon>Emticicia</taxon>
    </lineage>
</organism>
<dbReference type="PANTHER" id="PTHR46438:SF11">
    <property type="entry name" value="LIPASE-RELATED"/>
    <property type="match status" value="1"/>
</dbReference>
<evidence type="ECO:0000259" key="2">
    <source>
        <dbReference type="Pfam" id="PF00561"/>
    </source>
</evidence>
<keyword evidence="4" id="KW-1185">Reference proteome</keyword>
<dbReference type="RefSeq" id="WP_238806349.1">
    <property type="nucleotide sequence ID" value="NZ_CAKLPY010000001.1"/>
</dbReference>
<reference evidence="3" key="1">
    <citation type="submission" date="2021-12" db="EMBL/GenBank/DDBJ databases">
        <authorList>
            <person name="Rodrigo-Torres L."/>
            <person name="Arahal R. D."/>
            <person name="Lucena T."/>
        </authorList>
    </citation>
    <scope>NUCLEOTIDE SEQUENCE</scope>
    <source>
        <strain evidence="3">CECT 8858</strain>
    </source>
</reference>
<accession>A0ABN8ET52</accession>
<proteinExistence type="predicted"/>
<dbReference type="InterPro" id="IPR000073">
    <property type="entry name" value="AB_hydrolase_1"/>
</dbReference>
<evidence type="ECO:0000256" key="1">
    <source>
        <dbReference type="SAM" id="Phobius"/>
    </source>
</evidence>
<dbReference type="EMBL" id="CAKLPY010000001">
    <property type="protein sequence ID" value="CAH0995806.1"/>
    <property type="molecule type" value="Genomic_DNA"/>
</dbReference>
<dbReference type="SUPFAM" id="SSF53474">
    <property type="entry name" value="alpha/beta-Hydrolases"/>
    <property type="match status" value="1"/>
</dbReference>
<dbReference type="InterPro" id="IPR029058">
    <property type="entry name" value="AB_hydrolase_fold"/>
</dbReference>
<evidence type="ECO:0000313" key="3">
    <source>
        <dbReference type="EMBL" id="CAH0995806.1"/>
    </source>
</evidence>
<dbReference type="PRINTS" id="PR00111">
    <property type="entry name" value="ABHYDROLASE"/>
</dbReference>
<keyword evidence="1" id="KW-0812">Transmembrane</keyword>
<dbReference type="PANTHER" id="PTHR46438">
    <property type="entry name" value="ALPHA/BETA-HYDROLASES SUPERFAMILY PROTEIN"/>
    <property type="match status" value="1"/>
</dbReference>
<name>A0ABN8ET52_9BACT</name>
<protein>
    <recommendedName>
        <fullName evidence="2">AB hydrolase-1 domain-containing protein</fullName>
    </recommendedName>
</protein>
<gene>
    <name evidence="3" type="ORF">EMA8858_01933</name>
</gene>
<keyword evidence="1" id="KW-0472">Membrane</keyword>
<dbReference type="Proteomes" id="UP000837932">
    <property type="component" value="Unassembled WGS sequence"/>
</dbReference>
<dbReference type="Gene3D" id="3.40.50.1820">
    <property type="entry name" value="alpha/beta hydrolase"/>
    <property type="match status" value="1"/>
</dbReference>